<dbReference type="PRINTS" id="PR00169">
    <property type="entry name" value="KCHANNEL"/>
</dbReference>
<dbReference type="KEGG" id="csem:103378902"/>
<dbReference type="InterPro" id="IPR003968">
    <property type="entry name" value="K_chnl_volt-dep_Kv"/>
</dbReference>
<dbReference type="GO" id="GO:0001508">
    <property type="term" value="P:action potential"/>
    <property type="evidence" value="ECO:0007669"/>
    <property type="project" value="TreeGrafter"/>
</dbReference>
<protein>
    <submittedName>
        <fullName evidence="16">Potassium voltage-gated channel, subfamily G, member 4b</fullName>
    </submittedName>
</protein>
<feature type="transmembrane region" description="Helical" evidence="13">
    <location>
        <begin position="374"/>
        <end position="393"/>
    </location>
</feature>
<feature type="transmembrane region" description="Helical" evidence="13">
    <location>
        <begin position="223"/>
        <end position="244"/>
    </location>
</feature>
<dbReference type="OrthoDB" id="296522at2759"/>
<dbReference type="FunFam" id="3.30.710.10:FF:000019">
    <property type="entry name" value="Potassium voltage-gated channel, subfamily G, member 1"/>
    <property type="match status" value="1"/>
</dbReference>
<dbReference type="Gene3D" id="1.20.120.350">
    <property type="entry name" value="Voltage-gated potassium channels. Chain C"/>
    <property type="match status" value="1"/>
</dbReference>
<dbReference type="SUPFAM" id="SSF54695">
    <property type="entry name" value="POZ domain"/>
    <property type="match status" value="1"/>
</dbReference>
<dbReference type="InterPro" id="IPR028325">
    <property type="entry name" value="VG_K_chnl"/>
</dbReference>
<dbReference type="GO" id="GO:0032474">
    <property type="term" value="P:otolith morphogenesis"/>
    <property type="evidence" value="ECO:0007669"/>
    <property type="project" value="Ensembl"/>
</dbReference>
<dbReference type="Pfam" id="PF00520">
    <property type="entry name" value="Ion_trans"/>
    <property type="match status" value="1"/>
</dbReference>
<dbReference type="GO" id="GO:0042127">
    <property type="term" value="P:regulation of cell population proliferation"/>
    <property type="evidence" value="ECO:0007669"/>
    <property type="project" value="Ensembl"/>
</dbReference>
<comment type="subcellular location">
    <subcellularLocation>
        <location evidence="1">Cell membrane</location>
        <topology evidence="1">Multi-pass membrane protein</topology>
    </subcellularLocation>
</comment>
<dbReference type="SUPFAM" id="SSF81324">
    <property type="entry name" value="Voltage-gated potassium channels"/>
    <property type="match status" value="1"/>
</dbReference>
<evidence type="ECO:0000256" key="1">
    <source>
        <dbReference type="ARBA" id="ARBA00004651"/>
    </source>
</evidence>
<dbReference type="OMA" id="QEDVIMG"/>
<dbReference type="InParanoid" id="A0A3P8V5E0"/>
<evidence type="ECO:0000313" key="16">
    <source>
        <dbReference type="Ensembl" id="ENSCSEP00000009319.1"/>
    </source>
</evidence>
<evidence type="ECO:0000256" key="10">
    <source>
        <dbReference type="ARBA" id="ARBA00023065"/>
    </source>
</evidence>
<dbReference type="GeneTree" id="ENSGT00940000156938"/>
<accession>A0A3P8V5E0</accession>
<reference evidence="16" key="3">
    <citation type="submission" date="2025-09" db="UniProtKB">
        <authorList>
            <consortium name="Ensembl"/>
        </authorList>
    </citation>
    <scope>IDENTIFICATION</scope>
</reference>
<dbReference type="InterPro" id="IPR011333">
    <property type="entry name" value="SKP1/BTB/POZ_sf"/>
</dbReference>
<feature type="transmembrane region" description="Helical" evidence="13">
    <location>
        <begin position="264"/>
        <end position="283"/>
    </location>
</feature>
<feature type="domain" description="Potassium channel tetramerisation-type BTB" evidence="15">
    <location>
        <begin position="62"/>
        <end position="161"/>
    </location>
</feature>
<dbReference type="GeneID" id="103378902"/>
<evidence type="ECO:0000256" key="5">
    <source>
        <dbReference type="ARBA" id="ARBA00022692"/>
    </source>
</evidence>
<dbReference type="GO" id="GO:0051260">
    <property type="term" value="P:protein homooligomerization"/>
    <property type="evidence" value="ECO:0007669"/>
    <property type="project" value="InterPro"/>
</dbReference>
<keyword evidence="12" id="KW-0407">Ion channel</keyword>
<evidence type="ECO:0000256" key="3">
    <source>
        <dbReference type="ARBA" id="ARBA00022475"/>
    </source>
</evidence>
<keyword evidence="4" id="KW-0633">Potassium transport</keyword>
<evidence type="ECO:0000259" key="15">
    <source>
        <dbReference type="Pfam" id="PF02214"/>
    </source>
</evidence>
<name>A0A3P8V5E0_CYNSE</name>
<evidence type="ECO:0000256" key="13">
    <source>
        <dbReference type="SAM" id="Phobius"/>
    </source>
</evidence>
<keyword evidence="9 13" id="KW-1133">Transmembrane helix</keyword>
<dbReference type="GO" id="GO:0021591">
    <property type="term" value="P:ventricular system development"/>
    <property type="evidence" value="ECO:0007669"/>
    <property type="project" value="Ensembl"/>
</dbReference>
<keyword evidence="7" id="KW-0851">Voltage-gated channel</keyword>
<feature type="domain" description="Ion transport" evidence="14">
    <location>
        <begin position="222"/>
        <end position="472"/>
    </location>
</feature>
<evidence type="ECO:0000256" key="4">
    <source>
        <dbReference type="ARBA" id="ARBA00022538"/>
    </source>
</evidence>
<keyword evidence="11 13" id="KW-0472">Membrane</keyword>
<reference evidence="16 17" key="1">
    <citation type="journal article" date="2014" name="Nat. Genet.">
        <title>Whole-genome sequence of a flatfish provides insights into ZW sex chromosome evolution and adaptation to a benthic lifestyle.</title>
        <authorList>
            <person name="Chen S."/>
            <person name="Zhang G."/>
            <person name="Shao C."/>
            <person name="Huang Q."/>
            <person name="Liu G."/>
            <person name="Zhang P."/>
            <person name="Song W."/>
            <person name="An N."/>
            <person name="Chalopin D."/>
            <person name="Volff J.N."/>
            <person name="Hong Y."/>
            <person name="Li Q."/>
            <person name="Sha Z."/>
            <person name="Zhou H."/>
            <person name="Xie M."/>
            <person name="Yu Q."/>
            <person name="Liu Y."/>
            <person name="Xiang H."/>
            <person name="Wang N."/>
            <person name="Wu K."/>
            <person name="Yang C."/>
            <person name="Zhou Q."/>
            <person name="Liao X."/>
            <person name="Yang L."/>
            <person name="Hu Q."/>
            <person name="Zhang J."/>
            <person name="Meng L."/>
            <person name="Jin L."/>
            <person name="Tian Y."/>
            <person name="Lian J."/>
            <person name="Yang J."/>
            <person name="Miao G."/>
            <person name="Liu S."/>
            <person name="Liang Z."/>
            <person name="Yan F."/>
            <person name="Li Y."/>
            <person name="Sun B."/>
            <person name="Zhang H."/>
            <person name="Zhang J."/>
            <person name="Zhu Y."/>
            <person name="Du M."/>
            <person name="Zhao Y."/>
            <person name="Schartl M."/>
            <person name="Tang Q."/>
            <person name="Wang J."/>
        </authorList>
    </citation>
    <scope>NUCLEOTIDE SEQUENCE</scope>
</reference>
<reference evidence="16" key="2">
    <citation type="submission" date="2025-08" db="UniProtKB">
        <authorList>
            <consortium name="Ensembl"/>
        </authorList>
    </citation>
    <scope>IDENTIFICATION</scope>
</reference>
<keyword evidence="5 13" id="KW-0812">Transmembrane</keyword>
<dbReference type="Ensembl" id="ENSCSET00000009429.1">
    <property type="protein sequence ID" value="ENSCSEP00000009319.1"/>
    <property type="gene ID" value="ENSCSEG00000005986.1"/>
</dbReference>
<evidence type="ECO:0000256" key="6">
    <source>
        <dbReference type="ARBA" id="ARBA00022826"/>
    </source>
</evidence>
<dbReference type="CDD" id="cd18382">
    <property type="entry name" value="BTB_POZ_Kv6_KCNG"/>
    <property type="match status" value="1"/>
</dbReference>
<evidence type="ECO:0000256" key="7">
    <source>
        <dbReference type="ARBA" id="ARBA00022882"/>
    </source>
</evidence>
<evidence type="ECO:0000256" key="12">
    <source>
        <dbReference type="ARBA" id="ARBA00023303"/>
    </source>
</evidence>
<dbReference type="PANTHER" id="PTHR11537">
    <property type="entry name" value="VOLTAGE-GATED POTASSIUM CHANNEL"/>
    <property type="match status" value="1"/>
</dbReference>
<dbReference type="STRING" id="244447.ENSCSEP00000009319"/>
<dbReference type="PRINTS" id="PR01494">
    <property type="entry name" value="KV9CHANNEL"/>
</dbReference>
<keyword evidence="8" id="KW-0630">Potassium</keyword>
<dbReference type="PRINTS" id="PR01491">
    <property type="entry name" value="KVCHANNEL"/>
</dbReference>
<evidence type="ECO:0000256" key="2">
    <source>
        <dbReference type="ARBA" id="ARBA00022448"/>
    </source>
</evidence>
<dbReference type="Gene3D" id="1.10.287.70">
    <property type="match status" value="1"/>
</dbReference>
<dbReference type="InterPro" id="IPR003131">
    <property type="entry name" value="T1-type_BTB"/>
</dbReference>
<dbReference type="GO" id="GO:0015459">
    <property type="term" value="F:potassium channel regulator activity"/>
    <property type="evidence" value="ECO:0007669"/>
    <property type="project" value="Ensembl"/>
</dbReference>
<evidence type="ECO:0000256" key="8">
    <source>
        <dbReference type="ARBA" id="ARBA00022958"/>
    </source>
</evidence>
<proteinExistence type="predicted"/>
<evidence type="ECO:0000256" key="11">
    <source>
        <dbReference type="ARBA" id="ARBA00023136"/>
    </source>
</evidence>
<dbReference type="Proteomes" id="UP000265120">
    <property type="component" value="Chromosome 5"/>
</dbReference>
<dbReference type="GO" id="GO:0005251">
    <property type="term" value="F:delayed rectifier potassium channel activity"/>
    <property type="evidence" value="ECO:0007669"/>
    <property type="project" value="TreeGrafter"/>
</dbReference>
<dbReference type="GO" id="GO:0045196">
    <property type="term" value="P:establishment or maintenance of neuroblast polarity"/>
    <property type="evidence" value="ECO:0007669"/>
    <property type="project" value="Ensembl"/>
</dbReference>
<keyword evidence="2" id="KW-0813">Transport</keyword>
<evidence type="ECO:0000256" key="9">
    <source>
        <dbReference type="ARBA" id="ARBA00022989"/>
    </source>
</evidence>
<feature type="transmembrane region" description="Helical" evidence="13">
    <location>
        <begin position="442"/>
        <end position="466"/>
    </location>
</feature>
<dbReference type="FunFam" id="1.10.287.70:FF:000005">
    <property type="entry name" value="potassium voltage-gated channel subfamily G member 1"/>
    <property type="match status" value="1"/>
</dbReference>
<dbReference type="AlphaFoldDB" id="A0A3P8V5E0"/>
<evidence type="ECO:0000259" key="14">
    <source>
        <dbReference type="Pfam" id="PF00520"/>
    </source>
</evidence>
<keyword evidence="10" id="KW-0406">Ion transport</keyword>
<dbReference type="InterPro" id="IPR005821">
    <property type="entry name" value="Ion_trans_dom"/>
</dbReference>
<keyword evidence="3" id="KW-1003">Cell membrane</keyword>
<dbReference type="GO" id="GO:0008076">
    <property type="term" value="C:voltage-gated potassium channel complex"/>
    <property type="evidence" value="ECO:0007669"/>
    <property type="project" value="InterPro"/>
</dbReference>
<sequence length="532" mass="60985">MPIISNANHDFSAYSISSDDSSLDRFFTEIPETETIKGVYYQRAQFLRDPKESYVVDHTLQVLINVGGNRYAFPWSTLEQFPQSRLGRLRFCTTPEEIARLCDDYDETCQEFFFDRNPTAFSIILNFLAAGKLRLLRELLSVSRHDELTYWGVDPTNMERCCRRRMNSRVEEVAEKERKEEEWRKKRLMLKKSSTVTEKGYRRLVGITREVMENPHSGLAGKLFACLSVSMVLVTVISLCISTMPDLRDEETRGECSQRCHSMFVVESICVAWFTMEFLLRFVNAKSKLAFARGPLNIIDAIAILPYYVSLVIDVRDQSEDDVIMGVGRGYLDKLSLILRLLRALRILYVMRLARHSLGLQTLGLTMQRSMREFGLLLLFVCVAVALFSPLVHLAESELAPFAATHPHQSFNSIPASYWWAIISMTTVGYGDMVPRSIPGQIVALTSILSGILIMAFPATSIFHTFSRSYQELKQEYERLWKEEKEEEKAIESEQSWSKADVSLEEITSLSKVYHDELVLKENHSTLPTTAF</sequence>
<dbReference type="Pfam" id="PF02214">
    <property type="entry name" value="BTB_2"/>
    <property type="match status" value="1"/>
</dbReference>
<keyword evidence="6" id="KW-0631">Potassium channel</keyword>
<dbReference type="RefSeq" id="XP_024911654.1">
    <property type="nucleotide sequence ID" value="XM_025055886.1"/>
</dbReference>
<dbReference type="InterPro" id="IPR003971">
    <property type="entry name" value="K_chnl_volt-dep_Kv5/Kv9"/>
</dbReference>
<organism evidence="16 17">
    <name type="scientific">Cynoglossus semilaevis</name>
    <name type="common">Tongue sole</name>
    <dbReference type="NCBI Taxonomy" id="244447"/>
    <lineage>
        <taxon>Eukaryota</taxon>
        <taxon>Metazoa</taxon>
        <taxon>Chordata</taxon>
        <taxon>Craniata</taxon>
        <taxon>Vertebrata</taxon>
        <taxon>Euteleostomi</taxon>
        <taxon>Actinopterygii</taxon>
        <taxon>Neopterygii</taxon>
        <taxon>Teleostei</taxon>
        <taxon>Neoteleostei</taxon>
        <taxon>Acanthomorphata</taxon>
        <taxon>Carangaria</taxon>
        <taxon>Pleuronectiformes</taxon>
        <taxon>Pleuronectoidei</taxon>
        <taxon>Cynoglossidae</taxon>
        <taxon>Cynoglossinae</taxon>
        <taxon>Cynoglossus</taxon>
    </lineage>
</organism>
<dbReference type="PANTHER" id="PTHR11537:SF167">
    <property type="entry name" value="POTASSIUM VOLTAGE-GATED CHANNEL SUBFAMILY G MEMBER 4"/>
    <property type="match status" value="1"/>
</dbReference>
<dbReference type="GO" id="GO:0071599">
    <property type="term" value="P:otic vesicle development"/>
    <property type="evidence" value="ECO:0007669"/>
    <property type="project" value="Ensembl"/>
</dbReference>
<dbReference type="Gene3D" id="3.30.710.10">
    <property type="entry name" value="Potassium Channel Kv1.1, Chain A"/>
    <property type="match status" value="1"/>
</dbReference>
<keyword evidence="17" id="KW-1185">Reference proteome</keyword>
<dbReference type="InterPro" id="IPR027359">
    <property type="entry name" value="Volt_channel_dom_sf"/>
</dbReference>
<evidence type="ECO:0000313" key="17">
    <source>
        <dbReference type="Proteomes" id="UP000265120"/>
    </source>
</evidence>